<feature type="non-terminal residue" evidence="2">
    <location>
        <position position="195"/>
    </location>
</feature>
<proteinExistence type="predicted"/>
<dbReference type="PANTHER" id="PTHR24148:SF73">
    <property type="entry name" value="HET DOMAIN PROTEIN (AFU_ORTHOLOGUE AFUA_8G01020)"/>
    <property type="match status" value="1"/>
</dbReference>
<dbReference type="EMBL" id="ML986616">
    <property type="protein sequence ID" value="KAF2264374.1"/>
    <property type="molecule type" value="Genomic_DNA"/>
</dbReference>
<comment type="caution">
    <text evidence="2">The sequence shown here is derived from an EMBL/GenBank/DDBJ whole genome shotgun (WGS) entry which is preliminary data.</text>
</comment>
<feature type="domain" description="Heterokaryon incompatibility" evidence="1">
    <location>
        <begin position="42"/>
        <end position="190"/>
    </location>
</feature>
<sequence length="195" mass="22809">YEKIDSSKGQIRLLRIQKQHLFWGHLRCSIEIARPENASQCEALSYRWKFGSDGADIKFRRIFIDDETMEIPQSAWELLHARSSLYTERLVWLDAVCIDQKNTSEKAGQIPLMGQIYTKATQVIVWPGDRFDSGMASTMVLRLFVTNYQFEAEEEEFRSILEHETGRMGWKAMVNLFENPYFTRIWCVQEVALGE</sequence>
<dbReference type="PANTHER" id="PTHR24148">
    <property type="entry name" value="ANKYRIN REPEAT DOMAIN-CONTAINING PROTEIN 39 HOMOLOG-RELATED"/>
    <property type="match status" value="1"/>
</dbReference>
<keyword evidence="3" id="KW-1185">Reference proteome</keyword>
<dbReference type="OrthoDB" id="5386682at2759"/>
<reference evidence="3" key="1">
    <citation type="journal article" date="2020" name="Stud. Mycol.">
        <title>101 Dothideomycetes genomes: A test case for predicting lifestyles and emergence of pathogens.</title>
        <authorList>
            <person name="Haridas S."/>
            <person name="Albert R."/>
            <person name="Binder M."/>
            <person name="Bloem J."/>
            <person name="LaButti K."/>
            <person name="Salamov A."/>
            <person name="Andreopoulos B."/>
            <person name="Baker S."/>
            <person name="Barry K."/>
            <person name="Bills G."/>
            <person name="Bluhm B."/>
            <person name="Cannon C."/>
            <person name="Castanera R."/>
            <person name="Culley D."/>
            <person name="Daum C."/>
            <person name="Ezra D."/>
            <person name="Gonzalez J."/>
            <person name="Henrissat B."/>
            <person name="Kuo A."/>
            <person name="Liang C."/>
            <person name="Lipzen A."/>
            <person name="Lutzoni F."/>
            <person name="Magnuson J."/>
            <person name="Mondo S."/>
            <person name="Nolan M."/>
            <person name="Ohm R."/>
            <person name="Pangilinan J."/>
            <person name="Park H.-J."/>
            <person name="Ramirez L."/>
            <person name="Alfaro M."/>
            <person name="Sun H."/>
            <person name="Tritt A."/>
            <person name="Yoshinaga Y."/>
            <person name="Zwiers L.-H."/>
            <person name="Turgeon B."/>
            <person name="Goodwin S."/>
            <person name="Spatafora J."/>
            <person name="Crous P."/>
            <person name="Grigoriev I."/>
        </authorList>
    </citation>
    <scope>NUCLEOTIDE SEQUENCE [LARGE SCALE GENOMIC DNA]</scope>
    <source>
        <strain evidence="3">CBS 304.66</strain>
    </source>
</reference>
<evidence type="ECO:0000259" key="1">
    <source>
        <dbReference type="Pfam" id="PF06985"/>
    </source>
</evidence>
<dbReference type="AlphaFoldDB" id="A0A9P4N684"/>
<name>A0A9P4N684_9PLEO</name>
<protein>
    <recommendedName>
        <fullName evidence="1">Heterokaryon incompatibility domain-containing protein</fullName>
    </recommendedName>
</protein>
<dbReference type="Pfam" id="PF06985">
    <property type="entry name" value="HET"/>
    <property type="match status" value="1"/>
</dbReference>
<dbReference type="InterPro" id="IPR052895">
    <property type="entry name" value="HetReg/Transcr_Mod"/>
</dbReference>
<accession>A0A9P4N684</accession>
<dbReference type="InterPro" id="IPR010730">
    <property type="entry name" value="HET"/>
</dbReference>
<feature type="non-terminal residue" evidence="2">
    <location>
        <position position="1"/>
    </location>
</feature>
<dbReference type="Proteomes" id="UP000800093">
    <property type="component" value="Unassembled WGS sequence"/>
</dbReference>
<evidence type="ECO:0000313" key="2">
    <source>
        <dbReference type="EMBL" id="KAF2264374.1"/>
    </source>
</evidence>
<organism evidence="2 3">
    <name type="scientific">Lojkania enalia</name>
    <dbReference type="NCBI Taxonomy" id="147567"/>
    <lineage>
        <taxon>Eukaryota</taxon>
        <taxon>Fungi</taxon>
        <taxon>Dikarya</taxon>
        <taxon>Ascomycota</taxon>
        <taxon>Pezizomycotina</taxon>
        <taxon>Dothideomycetes</taxon>
        <taxon>Pleosporomycetidae</taxon>
        <taxon>Pleosporales</taxon>
        <taxon>Pleosporales incertae sedis</taxon>
        <taxon>Lojkania</taxon>
    </lineage>
</organism>
<gene>
    <name evidence="2" type="ORF">CC78DRAFT_409023</name>
</gene>
<evidence type="ECO:0000313" key="3">
    <source>
        <dbReference type="Proteomes" id="UP000800093"/>
    </source>
</evidence>